<evidence type="ECO:0000313" key="6">
    <source>
        <dbReference type="Proteomes" id="UP001465976"/>
    </source>
</evidence>
<protein>
    <submittedName>
        <fullName evidence="5">Cysteine protease</fullName>
    </submittedName>
</protein>
<evidence type="ECO:0000259" key="4">
    <source>
        <dbReference type="SMART" id="SM00720"/>
    </source>
</evidence>
<dbReference type="SMART" id="SM00720">
    <property type="entry name" value="calpain_III"/>
    <property type="match status" value="2"/>
</dbReference>
<dbReference type="Pfam" id="PF01067">
    <property type="entry name" value="Calpain_III"/>
    <property type="match status" value="2"/>
</dbReference>
<dbReference type="EMBL" id="JBAHYK010000142">
    <property type="protein sequence ID" value="KAL0577695.1"/>
    <property type="molecule type" value="Genomic_DNA"/>
</dbReference>
<dbReference type="PRINTS" id="PR00704">
    <property type="entry name" value="CALPAIN"/>
</dbReference>
<keyword evidence="3" id="KW-0788">Thiol protease</keyword>
<evidence type="ECO:0000313" key="5">
    <source>
        <dbReference type="EMBL" id="KAL0577695.1"/>
    </source>
</evidence>
<dbReference type="InterPro" id="IPR051297">
    <property type="entry name" value="PalB/RIM13"/>
</dbReference>
<dbReference type="Gene3D" id="2.60.120.380">
    <property type="match status" value="2"/>
</dbReference>
<comment type="caution">
    <text evidence="5">The sequence shown here is derived from an EMBL/GenBank/DDBJ whole genome shotgun (WGS) entry which is preliminary data.</text>
</comment>
<dbReference type="GO" id="GO:0008233">
    <property type="term" value="F:peptidase activity"/>
    <property type="evidence" value="ECO:0007669"/>
    <property type="project" value="UniProtKB-KW"/>
</dbReference>
<reference evidence="5 6" key="1">
    <citation type="submission" date="2024-02" db="EMBL/GenBank/DDBJ databases">
        <title>A draft genome for the cacao thread blight pathogen Marasmius crinis-equi.</title>
        <authorList>
            <person name="Cohen S.P."/>
            <person name="Baruah I.K."/>
            <person name="Amoako-Attah I."/>
            <person name="Bukari Y."/>
            <person name="Meinhardt L.W."/>
            <person name="Bailey B.A."/>
        </authorList>
    </citation>
    <scope>NUCLEOTIDE SEQUENCE [LARGE SCALE GENOMIC DNA]</scope>
    <source>
        <strain evidence="5 6">GH-76</strain>
    </source>
</reference>
<dbReference type="InterPro" id="IPR022682">
    <property type="entry name" value="Calpain_domain_III"/>
</dbReference>
<dbReference type="InterPro" id="IPR022683">
    <property type="entry name" value="Calpain_III"/>
</dbReference>
<dbReference type="InterPro" id="IPR022684">
    <property type="entry name" value="Calpain_cysteine_protease"/>
</dbReference>
<dbReference type="PANTHER" id="PTHR46143:SF1">
    <property type="entry name" value="CALPAIN-7"/>
    <property type="match status" value="1"/>
</dbReference>
<organism evidence="5 6">
    <name type="scientific">Marasmius crinis-equi</name>
    <dbReference type="NCBI Taxonomy" id="585013"/>
    <lineage>
        <taxon>Eukaryota</taxon>
        <taxon>Fungi</taxon>
        <taxon>Dikarya</taxon>
        <taxon>Basidiomycota</taxon>
        <taxon>Agaricomycotina</taxon>
        <taxon>Agaricomycetes</taxon>
        <taxon>Agaricomycetidae</taxon>
        <taxon>Agaricales</taxon>
        <taxon>Marasmiineae</taxon>
        <taxon>Marasmiaceae</taxon>
        <taxon>Marasmius</taxon>
    </lineage>
</organism>
<gene>
    <name evidence="5" type="primary">RIM13_1</name>
    <name evidence="5" type="ORF">V5O48_004299</name>
</gene>
<dbReference type="GO" id="GO:0006508">
    <property type="term" value="P:proteolysis"/>
    <property type="evidence" value="ECO:0007669"/>
    <property type="project" value="UniProtKB-KW"/>
</dbReference>
<evidence type="ECO:0000256" key="1">
    <source>
        <dbReference type="ARBA" id="ARBA00022670"/>
    </source>
</evidence>
<dbReference type="SUPFAM" id="SSF49758">
    <property type="entry name" value="Calpain large subunit, middle domain (domain III)"/>
    <property type="match status" value="2"/>
</dbReference>
<proteinExistence type="predicted"/>
<keyword evidence="6" id="KW-1185">Reference proteome</keyword>
<dbReference type="InterPro" id="IPR036213">
    <property type="entry name" value="Calpain_III_sf"/>
</dbReference>
<feature type="domain" description="Peptidase C2 calpain" evidence="4">
    <location>
        <begin position="60"/>
        <end position="189"/>
    </location>
</feature>
<keyword evidence="2" id="KW-0378">Hydrolase</keyword>
<evidence type="ECO:0000256" key="2">
    <source>
        <dbReference type="ARBA" id="ARBA00022801"/>
    </source>
</evidence>
<feature type="domain" description="Peptidase C2 calpain" evidence="4">
    <location>
        <begin position="197"/>
        <end position="322"/>
    </location>
</feature>
<dbReference type="Proteomes" id="UP001465976">
    <property type="component" value="Unassembled WGS sequence"/>
</dbReference>
<name>A0ABR3FQQ9_9AGAR</name>
<evidence type="ECO:0000256" key="3">
    <source>
        <dbReference type="ARBA" id="ARBA00022807"/>
    </source>
</evidence>
<keyword evidence="1 5" id="KW-0645">Protease</keyword>
<dbReference type="PANTHER" id="PTHR46143">
    <property type="entry name" value="CALPAIN-7"/>
    <property type="match status" value="1"/>
</dbReference>
<accession>A0ABR3FQQ9</accession>
<sequence>MASSQLRVTATCTSGEDEEILVLLSRHIVDTRKTSDFMALKVQLEDEVLDVSTASHHTDHAISTKISGSFTNKNAGGNPTYPSFMFNPQYHLHIPKQAMVKKKAHVAIAMEGSRELPMQIMVVWSVGQRITELSGKDIVATSGPYTYGLARIVAQLSPGDYNIVVSAFEPRHTGDFKLDISSDLRLNVTNILQEGAGMFSKSVRDAWTGTSAAGAPSFDRYFENPIFEISLLSQAKVQVRLQLDQSQSSYPLNVSIYSATRAISTAEHVATSGGYSDALSGVITPLVHLPKGKYWIVPSTYNPEKEAPFRLIVYSTVSLEPRRVARTG</sequence>